<dbReference type="InterPro" id="IPR000156">
    <property type="entry name" value="Ran_bind_dom"/>
</dbReference>
<dbReference type="CDD" id="cd13170">
    <property type="entry name" value="RanBD_NUP50"/>
    <property type="match status" value="1"/>
</dbReference>
<dbReference type="PANTHER" id="PTHR38697">
    <property type="entry name" value="NUCLEAR PORE COMPLEX PROTEIN SIMILAR TO S. CEREVISIAE NUP2 (EUROFUNG)"/>
    <property type="match status" value="1"/>
</dbReference>
<feature type="region of interest" description="Disordered" evidence="1">
    <location>
        <begin position="950"/>
        <end position="1024"/>
    </location>
</feature>
<evidence type="ECO:0000313" key="3">
    <source>
        <dbReference type="EMBL" id="TPX13278.1"/>
    </source>
</evidence>
<feature type="region of interest" description="Disordered" evidence="1">
    <location>
        <begin position="1"/>
        <end position="144"/>
    </location>
</feature>
<dbReference type="InParanoid" id="A0A507B919"/>
<feature type="compositionally biased region" description="Polar residues" evidence="1">
    <location>
        <begin position="760"/>
        <end position="792"/>
    </location>
</feature>
<comment type="caution">
    <text evidence="3">The sequence shown here is derived from an EMBL/GenBank/DDBJ whole genome shotgun (WGS) entry which is preliminary data.</text>
</comment>
<feature type="compositionally biased region" description="Low complexity" evidence="1">
    <location>
        <begin position="897"/>
        <end position="907"/>
    </location>
</feature>
<feature type="region of interest" description="Disordered" evidence="1">
    <location>
        <begin position="1039"/>
        <end position="1174"/>
    </location>
</feature>
<dbReference type="GeneID" id="41973698"/>
<feature type="compositionally biased region" description="Polar residues" evidence="1">
    <location>
        <begin position="1008"/>
        <end position="1024"/>
    </location>
</feature>
<feature type="compositionally biased region" description="Acidic residues" evidence="1">
    <location>
        <begin position="289"/>
        <end position="298"/>
    </location>
</feature>
<dbReference type="RefSeq" id="XP_030994989.1">
    <property type="nucleotide sequence ID" value="XM_031140863.1"/>
</dbReference>
<dbReference type="AlphaFoldDB" id="A0A507B919"/>
<evidence type="ECO:0000313" key="4">
    <source>
        <dbReference type="Proteomes" id="UP000319257"/>
    </source>
</evidence>
<dbReference type="EMBL" id="SKBQ01000035">
    <property type="protein sequence ID" value="TPX13278.1"/>
    <property type="molecule type" value="Genomic_DNA"/>
</dbReference>
<dbReference type="SMART" id="SM00160">
    <property type="entry name" value="RanBD"/>
    <property type="match status" value="1"/>
</dbReference>
<feature type="compositionally biased region" description="Polar residues" evidence="1">
    <location>
        <begin position="909"/>
        <end position="921"/>
    </location>
</feature>
<dbReference type="OrthoDB" id="10249382at2759"/>
<feature type="compositionally biased region" description="Polar residues" evidence="1">
    <location>
        <begin position="507"/>
        <end position="518"/>
    </location>
</feature>
<feature type="compositionally biased region" description="Polar residues" evidence="1">
    <location>
        <begin position="327"/>
        <end position="340"/>
    </location>
</feature>
<dbReference type="PANTHER" id="PTHR38697:SF1">
    <property type="entry name" value="NUCLEAR PORE COMPLEX PROTEIN SIMILAR TO S. CEREVISIAE NUP2 (EUROFUNG)"/>
    <property type="match status" value="1"/>
</dbReference>
<sequence length="1266" mass="130325">MDPPQKRQKSWLSSLLGGRSTTESPSSTNPTEKDHSRSANSTGTTTPSKARVGFAVPSVASPESPVKRASPSLLAQRKIFERPSGPSNKLASSTPKVTNFNSVSTPRTMFRASTRDGPSFTFTPRVPPNTMKESFPPATPGRSFRASTAELTGRGMSKITSSHDLFQMKIPEPDPKLTGEAISKQVPKDANRTGSIYANEYLAHLCPPEFTDDQRNQFFCILDLRRLKYAADEIFVKKDWKLNILNFAKEYEKSRSLIMLRYGLYEFKSVKVSKEVFDKWKTDNNVPNGEDEAQEEEVAPPRSTAKVNGTAGILRAGKRKAQDELQPKSSLLDSSATTQSKRPRAAEREPLAETTTPALNKSSNKRKADKFDDEPGPAPRAAPAPPKSASRTFLERVANTPRKEPEPAKSNDTPSALKPKATPFAQAAKPAASSLARSVFDSGLKPPTGQAGASSNIFSYLSDASSAKGSGVGGDADGEDTDESDEDESEAQEASQSDEPSVAASGSAATPQPSSQAGAGSIFAPKQPASTNGESSVSSEASEAQTGRSLFDRVNKDSDGQPIRVFPAGSETPRFGSAAPSESGAVAPPEKDAEPAATNKTWNPDTPLKFAAPSSQPQSLFGGASVSKPKESTTPATGFIFGATPAVTKSSEPQAEEAPKPAAPKSIFGTNTSTSAFPANTSSSTTSLFGNSVSKPPAVLFGQPKSTEPKPAEEAPKESAVPEPTTQQKSLFGNVNSTAAAKPATPQPPSTNMFGKLATEASTTPAAPQANNLFGSTPKPNGSVFGSTTPAPATSEPAKMPAFGATTSQPASAPAFGFPSATPSAAPSEGQKTPAAEQTSIFGASTTPAPPASQEPKSAAPEPAAQTEPAKSQPSLFGSTPAPSGGIFNFGATSQNAAAPSPAPAASFTFGQEASKPATTPQFGAAANGGGSAGSSFTFTAGGAGSAGQSFNNPFATGGSNEGQSSSFTFGSTQPAGETSGTTPFMFGASGAGAGTSTPAATFTFGGSQQASGTSTPTSNVFGGASTSAAPAPIFNFGGGGGSANAQPGGLFGQQQQPASSGLGFNFGPPMGGTSTGTNTPFTLGGASSLATTPATGTPEPGATQEQAAAQREGQTADGDEERQAQISLTEGGPGEEDEAVVHEVRAKALRLKTSKDDDEEGDSGKDGKKSPWNVMGVGPLRLLKHKTTGAVRLLLRAEPRGHVALNKAVLPNFTYKPETGGKYVKLTTSNDKGDGLETWMLQVKTMESAQALANALEANKSANKK</sequence>
<feature type="region of interest" description="Disordered" evidence="1">
    <location>
        <begin position="281"/>
        <end position="930"/>
    </location>
</feature>
<dbReference type="InterPro" id="IPR053074">
    <property type="entry name" value="NPC_Nucleoporin"/>
</dbReference>
<feature type="compositionally biased region" description="Basic and acidic residues" evidence="1">
    <location>
        <begin position="707"/>
        <end position="717"/>
    </location>
</feature>
<feature type="compositionally biased region" description="Polar residues" evidence="1">
    <location>
        <begin position="668"/>
        <end position="694"/>
    </location>
</feature>
<evidence type="ECO:0000259" key="2">
    <source>
        <dbReference type="PROSITE" id="PS50196"/>
    </source>
</evidence>
<feature type="compositionally biased region" description="Polar residues" evidence="1">
    <location>
        <begin position="725"/>
        <end position="737"/>
    </location>
</feature>
<feature type="compositionally biased region" description="Pro residues" evidence="1">
    <location>
        <begin position="376"/>
        <end position="386"/>
    </location>
</feature>
<feature type="compositionally biased region" description="Low complexity" evidence="1">
    <location>
        <begin position="808"/>
        <end position="828"/>
    </location>
</feature>
<feature type="compositionally biased region" description="Low complexity" evidence="1">
    <location>
        <begin position="859"/>
        <end position="870"/>
    </location>
</feature>
<protein>
    <recommendedName>
        <fullName evidence="2">RanBD1 domain-containing protein</fullName>
    </recommendedName>
</protein>
<feature type="compositionally biased region" description="Low complexity" evidence="1">
    <location>
        <begin position="1044"/>
        <end position="1058"/>
    </location>
</feature>
<dbReference type="Proteomes" id="UP000319257">
    <property type="component" value="Unassembled WGS sequence"/>
</dbReference>
<feature type="compositionally biased region" description="Polar residues" evidence="1">
    <location>
        <begin position="872"/>
        <end position="882"/>
    </location>
</feature>
<feature type="compositionally biased region" description="Low complexity" evidence="1">
    <location>
        <begin position="529"/>
        <end position="544"/>
    </location>
</feature>
<feature type="compositionally biased region" description="Polar residues" evidence="1">
    <location>
        <begin position="85"/>
        <end position="107"/>
    </location>
</feature>
<gene>
    <name evidence="3" type="ORF">E0L32_006251</name>
</gene>
<keyword evidence="4" id="KW-1185">Reference proteome</keyword>
<evidence type="ECO:0000256" key="1">
    <source>
        <dbReference type="SAM" id="MobiDB-lite"/>
    </source>
</evidence>
<feature type="domain" description="RanBD1" evidence="2">
    <location>
        <begin position="1135"/>
        <end position="1266"/>
    </location>
</feature>
<feature type="compositionally biased region" description="Acidic residues" evidence="1">
    <location>
        <begin position="476"/>
        <end position="491"/>
    </location>
</feature>
<proteinExistence type="predicted"/>
<dbReference type="SUPFAM" id="SSF50729">
    <property type="entry name" value="PH domain-like"/>
    <property type="match status" value="1"/>
</dbReference>
<feature type="compositionally biased region" description="Low complexity" evidence="1">
    <location>
        <begin position="984"/>
        <end position="1007"/>
    </location>
</feature>
<reference evidence="3 4" key="1">
    <citation type="submission" date="2019-06" db="EMBL/GenBank/DDBJ databases">
        <title>Draft genome sequence of the filamentous fungus Phialemoniopsis curvata isolated from diesel fuel.</title>
        <authorList>
            <person name="Varaljay V.A."/>
            <person name="Lyon W.J."/>
            <person name="Crouch A.L."/>
            <person name="Drake C.E."/>
            <person name="Hollomon J.M."/>
            <person name="Nadeau L.J."/>
            <person name="Nunn H.S."/>
            <person name="Stevenson B.S."/>
            <person name="Bojanowski C.L."/>
            <person name="Crookes-Goodson W.J."/>
        </authorList>
    </citation>
    <scope>NUCLEOTIDE SEQUENCE [LARGE SCALE GENOMIC DNA]</scope>
    <source>
        <strain evidence="3 4">D216</strain>
    </source>
</reference>
<name>A0A507B919_9PEZI</name>
<dbReference type="InterPro" id="IPR011993">
    <property type="entry name" value="PH-like_dom_sf"/>
</dbReference>
<feature type="compositionally biased region" description="Basic and acidic residues" evidence="1">
    <location>
        <begin position="550"/>
        <end position="559"/>
    </location>
</feature>
<feature type="compositionally biased region" description="Low complexity" evidence="1">
    <location>
        <begin position="1091"/>
        <end position="1104"/>
    </location>
</feature>
<dbReference type="Pfam" id="PF00638">
    <property type="entry name" value="Ran_BP1"/>
    <property type="match status" value="1"/>
</dbReference>
<feature type="compositionally biased region" description="Low complexity" evidence="1">
    <location>
        <begin position="20"/>
        <end position="30"/>
    </location>
</feature>
<dbReference type="PROSITE" id="PS50196">
    <property type="entry name" value="RANBD1"/>
    <property type="match status" value="1"/>
</dbReference>
<feature type="compositionally biased region" description="Polar residues" evidence="1">
    <location>
        <begin position="38"/>
        <end position="48"/>
    </location>
</feature>
<dbReference type="Gene3D" id="2.30.29.30">
    <property type="entry name" value="Pleckstrin-homology domain (PH domain)/Phosphotyrosine-binding domain (PTB)"/>
    <property type="match status" value="1"/>
</dbReference>
<feature type="compositionally biased region" description="Low complexity" evidence="1">
    <location>
        <begin position="418"/>
        <end position="438"/>
    </location>
</feature>
<organism evidence="3 4">
    <name type="scientific">Thyridium curvatum</name>
    <dbReference type="NCBI Taxonomy" id="1093900"/>
    <lineage>
        <taxon>Eukaryota</taxon>
        <taxon>Fungi</taxon>
        <taxon>Dikarya</taxon>
        <taxon>Ascomycota</taxon>
        <taxon>Pezizomycotina</taxon>
        <taxon>Sordariomycetes</taxon>
        <taxon>Sordariomycetidae</taxon>
        <taxon>Thyridiales</taxon>
        <taxon>Thyridiaceae</taxon>
        <taxon>Thyridium</taxon>
    </lineage>
</organism>
<feature type="compositionally biased region" description="Polar residues" evidence="1">
    <location>
        <begin position="353"/>
        <end position="362"/>
    </location>
</feature>
<accession>A0A507B919</accession>
<feature type="compositionally biased region" description="Polar residues" evidence="1">
    <location>
        <begin position="451"/>
        <end position="468"/>
    </location>
</feature>
<feature type="compositionally biased region" description="Polar residues" evidence="1">
    <location>
        <begin position="836"/>
        <end position="847"/>
    </location>
</feature>
<dbReference type="STRING" id="1093900.A0A507B919"/>
<feature type="compositionally biased region" description="Polar residues" evidence="1">
    <location>
        <begin position="953"/>
        <end position="983"/>
    </location>
</feature>